<dbReference type="HOGENOM" id="CLU_2908884_0_0_1"/>
<dbReference type="EnsemblProtists" id="HpaT814512">
    <property type="protein sequence ID" value="HpaP814512"/>
    <property type="gene ID" value="HpaG814512"/>
</dbReference>
<dbReference type="AlphaFoldDB" id="M4C5Y3"/>
<accession>M4C5Y3</accession>
<name>M4C5Y3_HYAAE</name>
<evidence type="ECO:0000313" key="1">
    <source>
        <dbReference type="EnsemblProtists" id="HpaP814512"/>
    </source>
</evidence>
<dbReference type="STRING" id="559515.M4C5Y3"/>
<dbReference type="VEuPathDB" id="FungiDB:HpaG814512"/>
<keyword evidence="2" id="KW-1185">Reference proteome</keyword>
<dbReference type="InParanoid" id="M4C5Y3"/>
<reference evidence="1" key="2">
    <citation type="submission" date="2015-06" db="UniProtKB">
        <authorList>
            <consortium name="EnsemblProtists"/>
        </authorList>
    </citation>
    <scope>IDENTIFICATION</scope>
    <source>
        <strain evidence="1">Emoy2</strain>
    </source>
</reference>
<reference evidence="2" key="1">
    <citation type="journal article" date="2010" name="Science">
        <title>Signatures of adaptation to obligate biotrophy in the Hyaloperonospora arabidopsidis genome.</title>
        <authorList>
            <person name="Baxter L."/>
            <person name="Tripathy S."/>
            <person name="Ishaque N."/>
            <person name="Boot N."/>
            <person name="Cabral A."/>
            <person name="Kemen E."/>
            <person name="Thines M."/>
            <person name="Ah-Fong A."/>
            <person name="Anderson R."/>
            <person name="Badejoko W."/>
            <person name="Bittner-Eddy P."/>
            <person name="Boore J.L."/>
            <person name="Chibucos M.C."/>
            <person name="Coates M."/>
            <person name="Dehal P."/>
            <person name="Delehaunty K."/>
            <person name="Dong S."/>
            <person name="Downton P."/>
            <person name="Dumas B."/>
            <person name="Fabro G."/>
            <person name="Fronick C."/>
            <person name="Fuerstenberg S.I."/>
            <person name="Fulton L."/>
            <person name="Gaulin E."/>
            <person name="Govers F."/>
            <person name="Hughes L."/>
            <person name="Humphray S."/>
            <person name="Jiang R.H."/>
            <person name="Judelson H."/>
            <person name="Kamoun S."/>
            <person name="Kyung K."/>
            <person name="Meijer H."/>
            <person name="Minx P."/>
            <person name="Morris P."/>
            <person name="Nelson J."/>
            <person name="Phuntumart V."/>
            <person name="Qutob D."/>
            <person name="Rehmany A."/>
            <person name="Rougon-Cardoso A."/>
            <person name="Ryden P."/>
            <person name="Torto-Alalibo T."/>
            <person name="Studholme D."/>
            <person name="Wang Y."/>
            <person name="Win J."/>
            <person name="Wood J."/>
            <person name="Clifton S.W."/>
            <person name="Rogers J."/>
            <person name="Van den Ackerveken G."/>
            <person name="Jones J.D."/>
            <person name="McDowell J.M."/>
            <person name="Beynon J."/>
            <person name="Tyler B.M."/>
        </authorList>
    </citation>
    <scope>NUCLEOTIDE SEQUENCE [LARGE SCALE GENOMIC DNA]</scope>
    <source>
        <strain evidence="2">Emoy2</strain>
    </source>
</reference>
<protein>
    <submittedName>
        <fullName evidence="1">Uncharacterized protein</fullName>
    </submittedName>
</protein>
<sequence>MKCVPIEEKVWKSVEDLNRVVQVVEMTNFIRQSVAPKEMASLVWSSSRIFGTVNFFTTIRTR</sequence>
<evidence type="ECO:0000313" key="2">
    <source>
        <dbReference type="Proteomes" id="UP000011713"/>
    </source>
</evidence>
<dbReference type="Proteomes" id="UP000011713">
    <property type="component" value="Unassembled WGS sequence"/>
</dbReference>
<organism evidence="1 2">
    <name type="scientific">Hyaloperonospora arabidopsidis (strain Emoy2)</name>
    <name type="common">Downy mildew agent</name>
    <name type="synonym">Peronospora arabidopsidis</name>
    <dbReference type="NCBI Taxonomy" id="559515"/>
    <lineage>
        <taxon>Eukaryota</taxon>
        <taxon>Sar</taxon>
        <taxon>Stramenopiles</taxon>
        <taxon>Oomycota</taxon>
        <taxon>Peronosporomycetes</taxon>
        <taxon>Peronosporales</taxon>
        <taxon>Peronosporaceae</taxon>
        <taxon>Hyaloperonospora</taxon>
    </lineage>
</organism>
<dbReference type="EMBL" id="JH599881">
    <property type="status" value="NOT_ANNOTATED_CDS"/>
    <property type="molecule type" value="Genomic_DNA"/>
</dbReference>
<proteinExistence type="predicted"/>